<evidence type="ECO:0000259" key="15">
    <source>
        <dbReference type="PROSITE" id="PS51194"/>
    </source>
</evidence>
<sequence length="903" mass="102995">MWNRGHQGNYRGNKRGGYRNGRGNGGYDRNYNGNYYNYSNQHQIPPQHQYLQNYNHQTPNTNYNINNNNYQQNYQPNYQQGYQQRYQQGYQNQQRYPNNYPNAGYETSLPVEPLVNEPVDEKKRQYDEPMIEEGKKYVEETVKPVKSNKKSLMKFKRRKVEKKVTKVEETNLFETEDQQTEEVKKQPLHKEVKEKFQEDTLENSNTFEESISVEQAENEVEAQDGKNLNEDLDEDLDKYLSTLAESDKSIHGNILNTENISDDDIDEIYNADLQLLNSLNTDKNKKIIPKHELSTQPIEKSFYIESNLIKSLTKNEVKQLRNQDGIIIRGKHIQKPILEWNQLGLPNEIFQILQANKFNSPTPIQCESLPNIMSGNDLIGVAKTGSGKTIAFLLPLFRHLLSNITNITDSKTFLGSSPRAIILTPTRELSIQIGKSAQPFADKLGLKIVKCYGGISISKQINELKRGCDILIGTPGRIIDLLCTNSGRILRLSYVSFLVMDEADRMLDLGFEPQIIDILSNLRNDRQSLLFSATFPIKIQTIARKILKDPIEIIIGNKNKVNENITNSFHVVDKNDEKMAILLKTLGTCNTEREKILIFMEKQKSCDEMVNKLISRGYAVMSLHGGKDQYEREGIIKDLRDGIINILVATSIASRGLDINGLNMVINYDAPSHREDYVHRVGRTGRGINHGEAITFLIKDLEDRKAYEICQVVDKPDSKIVEMSEKWINRPREESNNGDGDGNVNNNNNKGFIYGFSGHGLERLESIRNEAQNEEKNKYLDDDQKPGDLNNSKLDDELIDSSVLGPVDVTIGQNGEYVARLEINNLPQKVRWNVTAHETTSRVEELASVSVVLKGVYKDPNSNSNSKDEPLYMTVEGPSEISVRRGVSLLQENIRSNLQRLNV</sequence>
<dbReference type="PROSITE" id="PS51194">
    <property type="entry name" value="HELICASE_CTER"/>
    <property type="match status" value="1"/>
</dbReference>
<evidence type="ECO:0000256" key="3">
    <source>
        <dbReference type="ARBA" id="ARBA00022741"/>
    </source>
</evidence>
<keyword evidence="5 17" id="KW-0347">Helicase</keyword>
<keyword evidence="7" id="KW-0694">RNA-binding</keyword>
<evidence type="ECO:0000256" key="5">
    <source>
        <dbReference type="ARBA" id="ARBA00022806"/>
    </source>
</evidence>
<evidence type="ECO:0000256" key="10">
    <source>
        <dbReference type="ARBA" id="ARBA00038511"/>
    </source>
</evidence>
<evidence type="ECO:0000256" key="12">
    <source>
        <dbReference type="PROSITE-ProRule" id="PRU00552"/>
    </source>
</evidence>
<feature type="region of interest" description="Disordered" evidence="13">
    <location>
        <begin position="52"/>
        <end position="74"/>
    </location>
</feature>
<gene>
    <name evidence="17" type="ORF">DAPK24_016400</name>
</gene>
<dbReference type="AlphaFoldDB" id="A0AAV5R1E5"/>
<keyword evidence="18" id="KW-1185">Reference proteome</keyword>
<organism evidence="17 18">
    <name type="scientific">Pichia kluyveri</name>
    <name type="common">Yeast</name>
    <dbReference type="NCBI Taxonomy" id="36015"/>
    <lineage>
        <taxon>Eukaryota</taxon>
        <taxon>Fungi</taxon>
        <taxon>Dikarya</taxon>
        <taxon>Ascomycota</taxon>
        <taxon>Saccharomycotina</taxon>
        <taxon>Pichiomycetes</taxon>
        <taxon>Pichiales</taxon>
        <taxon>Pichiaceae</taxon>
        <taxon>Pichia</taxon>
    </lineage>
</organism>
<comment type="caution">
    <text evidence="17">The sequence shown here is derived from an EMBL/GenBank/DDBJ whole genome shotgun (WGS) entry which is preliminary data.</text>
</comment>
<evidence type="ECO:0000256" key="9">
    <source>
        <dbReference type="ARBA" id="ARBA00023242"/>
    </source>
</evidence>
<comment type="subcellular location">
    <subcellularLocation>
        <location evidence="1">Nucleus</location>
    </subcellularLocation>
</comment>
<dbReference type="Gene3D" id="3.40.50.300">
    <property type="entry name" value="P-loop containing nucleotide triphosphate hydrolases"/>
    <property type="match status" value="2"/>
</dbReference>
<dbReference type="InterPro" id="IPR050079">
    <property type="entry name" value="DEAD_box_RNA_helicase"/>
</dbReference>
<feature type="domain" description="Helicase ATP-binding" evidence="14">
    <location>
        <begin position="369"/>
        <end position="553"/>
    </location>
</feature>
<dbReference type="PROSITE" id="PS51192">
    <property type="entry name" value="HELICASE_ATP_BIND_1"/>
    <property type="match status" value="1"/>
</dbReference>
<dbReference type="GO" id="GO:0003723">
    <property type="term" value="F:RNA binding"/>
    <property type="evidence" value="ECO:0007669"/>
    <property type="project" value="UniProtKB-KW"/>
</dbReference>
<evidence type="ECO:0000259" key="14">
    <source>
        <dbReference type="PROSITE" id="PS51192"/>
    </source>
</evidence>
<feature type="short sequence motif" description="Q motif" evidence="12">
    <location>
        <begin position="338"/>
        <end position="366"/>
    </location>
</feature>
<keyword evidence="2" id="KW-0690">Ribosome biogenesis</keyword>
<dbReference type="PROSITE" id="PS51195">
    <property type="entry name" value="Q_MOTIF"/>
    <property type="match status" value="1"/>
</dbReference>
<dbReference type="GO" id="GO:0003724">
    <property type="term" value="F:RNA helicase activity"/>
    <property type="evidence" value="ECO:0007669"/>
    <property type="project" value="UniProtKB-EC"/>
</dbReference>
<dbReference type="InterPro" id="IPR000629">
    <property type="entry name" value="RNA-helicase_DEAD-box_CS"/>
</dbReference>
<dbReference type="InterPro" id="IPR014001">
    <property type="entry name" value="Helicase_ATP-bd"/>
</dbReference>
<dbReference type="InterPro" id="IPR001650">
    <property type="entry name" value="Helicase_C-like"/>
</dbReference>
<dbReference type="Pfam" id="PF23469">
    <property type="entry name" value="KH_12"/>
    <property type="match status" value="1"/>
</dbReference>
<keyword evidence="9" id="KW-0539">Nucleus</keyword>
<dbReference type="GO" id="GO:0008380">
    <property type="term" value="P:RNA splicing"/>
    <property type="evidence" value="ECO:0007669"/>
    <property type="project" value="UniProtKB-KW"/>
</dbReference>
<keyword evidence="6" id="KW-0067">ATP-binding</keyword>
<accession>A0AAV5R1E5</accession>
<evidence type="ECO:0000259" key="16">
    <source>
        <dbReference type="PROSITE" id="PS51195"/>
    </source>
</evidence>
<reference evidence="17 18" key="1">
    <citation type="journal article" date="2023" name="Elife">
        <title>Identification of key yeast species and microbe-microbe interactions impacting larval growth of Drosophila in the wild.</title>
        <authorList>
            <person name="Mure A."/>
            <person name="Sugiura Y."/>
            <person name="Maeda R."/>
            <person name="Honda K."/>
            <person name="Sakurai N."/>
            <person name="Takahashi Y."/>
            <person name="Watada M."/>
            <person name="Katoh T."/>
            <person name="Gotoh A."/>
            <person name="Gotoh Y."/>
            <person name="Taniguchi I."/>
            <person name="Nakamura K."/>
            <person name="Hayashi T."/>
            <person name="Katayama T."/>
            <person name="Uemura T."/>
            <person name="Hattori Y."/>
        </authorList>
    </citation>
    <scope>NUCLEOTIDE SEQUENCE [LARGE SCALE GENOMIC DNA]</scope>
    <source>
        <strain evidence="17 18">PK-24</strain>
    </source>
</reference>
<feature type="domain" description="Helicase C-terminal" evidence="15">
    <location>
        <begin position="582"/>
        <end position="728"/>
    </location>
</feature>
<evidence type="ECO:0000256" key="7">
    <source>
        <dbReference type="ARBA" id="ARBA00022884"/>
    </source>
</evidence>
<dbReference type="Pfam" id="PF00271">
    <property type="entry name" value="Helicase_C"/>
    <property type="match status" value="1"/>
</dbReference>
<dbReference type="Proteomes" id="UP001378960">
    <property type="component" value="Unassembled WGS sequence"/>
</dbReference>
<evidence type="ECO:0000256" key="8">
    <source>
        <dbReference type="ARBA" id="ARBA00023187"/>
    </source>
</evidence>
<keyword evidence="3" id="KW-0547">Nucleotide-binding</keyword>
<dbReference type="SMART" id="SM00487">
    <property type="entry name" value="DEXDc"/>
    <property type="match status" value="1"/>
</dbReference>
<feature type="region of interest" description="Disordered" evidence="13">
    <location>
        <begin position="1"/>
        <end position="32"/>
    </location>
</feature>
<dbReference type="SUPFAM" id="SSF52540">
    <property type="entry name" value="P-loop containing nucleoside triphosphate hydrolases"/>
    <property type="match status" value="2"/>
</dbReference>
<feature type="domain" description="DEAD-box RNA helicase Q" evidence="16">
    <location>
        <begin position="338"/>
        <end position="366"/>
    </location>
</feature>
<dbReference type="PANTHER" id="PTHR47959:SF13">
    <property type="entry name" value="ATP-DEPENDENT RNA HELICASE RHLE"/>
    <property type="match status" value="1"/>
</dbReference>
<dbReference type="GO" id="GO:0006364">
    <property type="term" value="P:rRNA processing"/>
    <property type="evidence" value="ECO:0007669"/>
    <property type="project" value="UniProtKB-ARBA"/>
</dbReference>
<dbReference type="GO" id="GO:0005634">
    <property type="term" value="C:nucleus"/>
    <property type="evidence" value="ECO:0007669"/>
    <property type="project" value="UniProtKB-SubCell"/>
</dbReference>
<dbReference type="InterPro" id="IPR056149">
    <property type="entry name" value="PRP5/DDX46/KHDC4_KH"/>
</dbReference>
<dbReference type="GO" id="GO:0005524">
    <property type="term" value="F:ATP binding"/>
    <property type="evidence" value="ECO:0007669"/>
    <property type="project" value="UniProtKB-KW"/>
</dbReference>
<comment type="similarity">
    <text evidence="10">Belongs to the DEAD box helicase family. DDX46/PRP5 subfamily.</text>
</comment>
<feature type="compositionally biased region" description="Low complexity" evidence="13">
    <location>
        <begin position="57"/>
        <end position="74"/>
    </location>
</feature>
<dbReference type="PROSITE" id="PS00039">
    <property type="entry name" value="DEAD_ATP_HELICASE"/>
    <property type="match status" value="1"/>
</dbReference>
<dbReference type="GO" id="GO:0016787">
    <property type="term" value="F:hydrolase activity"/>
    <property type="evidence" value="ECO:0007669"/>
    <property type="project" value="UniProtKB-KW"/>
</dbReference>
<comment type="catalytic activity">
    <reaction evidence="11">
        <text>ATP + H2O = ADP + phosphate + H(+)</text>
        <dbReference type="Rhea" id="RHEA:13065"/>
        <dbReference type="ChEBI" id="CHEBI:15377"/>
        <dbReference type="ChEBI" id="CHEBI:15378"/>
        <dbReference type="ChEBI" id="CHEBI:30616"/>
        <dbReference type="ChEBI" id="CHEBI:43474"/>
        <dbReference type="ChEBI" id="CHEBI:456216"/>
        <dbReference type="EC" id="3.6.4.13"/>
    </reaction>
</comment>
<dbReference type="InterPro" id="IPR027417">
    <property type="entry name" value="P-loop_NTPase"/>
</dbReference>
<evidence type="ECO:0000256" key="2">
    <source>
        <dbReference type="ARBA" id="ARBA00022517"/>
    </source>
</evidence>
<evidence type="ECO:0000256" key="1">
    <source>
        <dbReference type="ARBA" id="ARBA00004123"/>
    </source>
</evidence>
<evidence type="ECO:0000256" key="4">
    <source>
        <dbReference type="ARBA" id="ARBA00022801"/>
    </source>
</evidence>
<dbReference type="EMBL" id="BTGB01000001">
    <property type="protein sequence ID" value="GMM45065.1"/>
    <property type="molecule type" value="Genomic_DNA"/>
</dbReference>
<dbReference type="InterPro" id="IPR011545">
    <property type="entry name" value="DEAD/DEAH_box_helicase_dom"/>
</dbReference>
<dbReference type="SMART" id="SM00490">
    <property type="entry name" value="HELICc"/>
    <property type="match status" value="1"/>
</dbReference>
<protein>
    <submittedName>
        <fullName evidence="17">DEAD-box RNA helicase</fullName>
    </submittedName>
</protein>
<evidence type="ECO:0000313" key="17">
    <source>
        <dbReference type="EMBL" id="GMM45065.1"/>
    </source>
</evidence>
<keyword evidence="4" id="KW-0378">Hydrolase</keyword>
<keyword evidence="8" id="KW-0508">mRNA splicing</keyword>
<dbReference type="Pfam" id="PF00270">
    <property type="entry name" value="DEAD"/>
    <property type="match status" value="1"/>
</dbReference>
<name>A0AAV5R1E5_PICKL</name>
<evidence type="ECO:0000256" key="6">
    <source>
        <dbReference type="ARBA" id="ARBA00022840"/>
    </source>
</evidence>
<dbReference type="GO" id="GO:0005829">
    <property type="term" value="C:cytosol"/>
    <property type="evidence" value="ECO:0007669"/>
    <property type="project" value="TreeGrafter"/>
</dbReference>
<dbReference type="PANTHER" id="PTHR47959">
    <property type="entry name" value="ATP-DEPENDENT RNA HELICASE RHLE-RELATED"/>
    <property type="match status" value="1"/>
</dbReference>
<dbReference type="CDD" id="cd18787">
    <property type="entry name" value="SF2_C_DEAD"/>
    <property type="match status" value="1"/>
</dbReference>
<keyword evidence="8" id="KW-0507">mRNA processing</keyword>
<evidence type="ECO:0000256" key="13">
    <source>
        <dbReference type="SAM" id="MobiDB-lite"/>
    </source>
</evidence>
<evidence type="ECO:0000313" key="18">
    <source>
        <dbReference type="Proteomes" id="UP001378960"/>
    </source>
</evidence>
<dbReference type="InterPro" id="IPR014014">
    <property type="entry name" value="RNA_helicase_DEAD_Q_motif"/>
</dbReference>
<evidence type="ECO:0000256" key="11">
    <source>
        <dbReference type="ARBA" id="ARBA00047984"/>
    </source>
</evidence>
<proteinExistence type="inferred from homology"/>